<gene>
    <name evidence="4" type="ORF">A2442_02355</name>
</gene>
<keyword evidence="1" id="KW-0808">Transferase</keyword>
<protein>
    <recommendedName>
        <fullName evidence="3">Carbohydrate kinase PfkB domain-containing protein</fullName>
    </recommendedName>
</protein>
<dbReference type="PANTHER" id="PTHR10584">
    <property type="entry name" value="SUGAR KINASE"/>
    <property type="match status" value="1"/>
</dbReference>
<dbReference type="EMBL" id="MFAE01000013">
    <property type="protein sequence ID" value="OGD66851.1"/>
    <property type="molecule type" value="Genomic_DNA"/>
</dbReference>
<proteinExistence type="predicted"/>
<dbReference type="Proteomes" id="UP000179003">
    <property type="component" value="Unassembled WGS sequence"/>
</dbReference>
<dbReference type="AlphaFoldDB" id="A0A1F5EHI3"/>
<sequence length="335" mass="37467">MENTNLDFVAIGDIVIDNFIELIQAQVHEGDGRQKLCMNFADKIPYRNSTEITAVGNSPNAAVSAARLGLKTALITDIGNDSNGQRCLDSLKEDGVITDFITAHDNQKTNYHYVLLYKADRTILVKHAEFNYKFPDIGKPKWIYLSSLAENSLPYQIEVAKYSKANPEVKMAFQPGTFQIELGYEKMKEIYEASELFFCNMEEAERILKPLGKEAESVDIKDLLKMMRELGPNIIVITDGPNGAYTYDGTDIWHMPMYPDSQEPFDRTGAGDSFSSTLTSALAAGKTIDEALMWAPINSMSVVQYLGAQKGLLTREKLEEFLANAPEDYKPKKLS</sequence>
<reference evidence="4 5" key="1">
    <citation type="journal article" date="2016" name="Nat. Commun.">
        <title>Thousands of microbial genomes shed light on interconnected biogeochemical processes in an aquifer system.</title>
        <authorList>
            <person name="Anantharaman K."/>
            <person name="Brown C.T."/>
            <person name="Hug L.A."/>
            <person name="Sharon I."/>
            <person name="Castelle C.J."/>
            <person name="Probst A.J."/>
            <person name="Thomas B.C."/>
            <person name="Singh A."/>
            <person name="Wilkins M.J."/>
            <person name="Karaoz U."/>
            <person name="Brodie E.L."/>
            <person name="Williams K.H."/>
            <person name="Hubbard S.S."/>
            <person name="Banfield J.F."/>
        </authorList>
    </citation>
    <scope>NUCLEOTIDE SEQUENCE [LARGE SCALE GENOMIC DNA]</scope>
</reference>
<dbReference type="Gene3D" id="3.40.1190.20">
    <property type="match status" value="1"/>
</dbReference>
<evidence type="ECO:0000313" key="5">
    <source>
        <dbReference type="Proteomes" id="UP000179003"/>
    </source>
</evidence>
<dbReference type="InterPro" id="IPR011611">
    <property type="entry name" value="PfkB_dom"/>
</dbReference>
<dbReference type="Pfam" id="PF00294">
    <property type="entry name" value="PfkB"/>
    <property type="match status" value="1"/>
</dbReference>
<dbReference type="STRING" id="1797582.A2442_02355"/>
<accession>A0A1F5EHI3</accession>
<evidence type="ECO:0000259" key="3">
    <source>
        <dbReference type="Pfam" id="PF00294"/>
    </source>
</evidence>
<name>A0A1F5EHI3_9BACT</name>
<comment type="caution">
    <text evidence="4">The sequence shown here is derived from an EMBL/GenBank/DDBJ whole genome shotgun (WGS) entry which is preliminary data.</text>
</comment>
<feature type="domain" description="Carbohydrate kinase PfkB" evidence="3">
    <location>
        <begin position="46"/>
        <end position="312"/>
    </location>
</feature>
<dbReference type="GO" id="GO:0016301">
    <property type="term" value="F:kinase activity"/>
    <property type="evidence" value="ECO:0007669"/>
    <property type="project" value="UniProtKB-KW"/>
</dbReference>
<evidence type="ECO:0000313" key="4">
    <source>
        <dbReference type="EMBL" id="OGD66851.1"/>
    </source>
</evidence>
<dbReference type="SUPFAM" id="SSF53613">
    <property type="entry name" value="Ribokinase-like"/>
    <property type="match status" value="1"/>
</dbReference>
<organism evidence="4 5">
    <name type="scientific">Candidatus Campbellbacteria bacterium RIFOXYC2_FULL_35_25</name>
    <dbReference type="NCBI Taxonomy" id="1797582"/>
    <lineage>
        <taxon>Bacteria</taxon>
        <taxon>Candidatus Campbelliibacteriota</taxon>
    </lineage>
</organism>
<evidence type="ECO:0000256" key="2">
    <source>
        <dbReference type="ARBA" id="ARBA00022777"/>
    </source>
</evidence>
<keyword evidence="2" id="KW-0418">Kinase</keyword>
<dbReference type="PANTHER" id="PTHR10584:SF166">
    <property type="entry name" value="RIBOKINASE"/>
    <property type="match status" value="1"/>
</dbReference>
<dbReference type="InterPro" id="IPR029056">
    <property type="entry name" value="Ribokinase-like"/>
</dbReference>
<evidence type="ECO:0000256" key="1">
    <source>
        <dbReference type="ARBA" id="ARBA00022679"/>
    </source>
</evidence>